<sequence>MREVAVLFAEIGAKQGHQGVGCGYARRAGGPGRYARPGLGLTLGEQAAKGTVDQAVVGSPA</sequence>
<evidence type="ECO:0000313" key="2">
    <source>
        <dbReference type="Proteomes" id="UP001597368"/>
    </source>
</evidence>
<dbReference type="Gene3D" id="3.30.390.10">
    <property type="entry name" value="Enolase-like, N-terminal domain"/>
    <property type="match status" value="1"/>
</dbReference>
<name>A0ABW4T3S9_9ACTN</name>
<accession>A0ABW4T3S9</accession>
<dbReference type="Proteomes" id="UP001597368">
    <property type="component" value="Unassembled WGS sequence"/>
</dbReference>
<organism evidence="1 2">
    <name type="scientific">Nonomuraea mangrovi</name>
    <dbReference type="NCBI Taxonomy" id="2316207"/>
    <lineage>
        <taxon>Bacteria</taxon>
        <taxon>Bacillati</taxon>
        <taxon>Actinomycetota</taxon>
        <taxon>Actinomycetes</taxon>
        <taxon>Streptosporangiales</taxon>
        <taxon>Streptosporangiaceae</taxon>
        <taxon>Nonomuraea</taxon>
    </lineage>
</organism>
<keyword evidence="2" id="KW-1185">Reference proteome</keyword>
<dbReference type="RefSeq" id="WP_379576466.1">
    <property type="nucleotide sequence ID" value="NZ_JBHUFV010000050.1"/>
</dbReference>
<gene>
    <name evidence="1" type="ORF">ACFSKW_33025</name>
</gene>
<dbReference type="EMBL" id="JBHUFV010000050">
    <property type="protein sequence ID" value="MFD1936306.1"/>
    <property type="molecule type" value="Genomic_DNA"/>
</dbReference>
<proteinExistence type="predicted"/>
<evidence type="ECO:0000313" key="1">
    <source>
        <dbReference type="EMBL" id="MFD1936306.1"/>
    </source>
</evidence>
<reference evidence="2" key="1">
    <citation type="journal article" date="2019" name="Int. J. Syst. Evol. Microbiol.">
        <title>The Global Catalogue of Microorganisms (GCM) 10K type strain sequencing project: providing services to taxonomists for standard genome sequencing and annotation.</title>
        <authorList>
            <consortium name="The Broad Institute Genomics Platform"/>
            <consortium name="The Broad Institute Genome Sequencing Center for Infectious Disease"/>
            <person name="Wu L."/>
            <person name="Ma J."/>
        </authorList>
    </citation>
    <scope>NUCLEOTIDE SEQUENCE [LARGE SCALE GENOMIC DNA]</scope>
    <source>
        <strain evidence="2">ICMP 6774ER</strain>
    </source>
</reference>
<comment type="caution">
    <text evidence="1">The sequence shown here is derived from an EMBL/GenBank/DDBJ whole genome shotgun (WGS) entry which is preliminary data.</text>
</comment>
<dbReference type="InterPro" id="IPR029017">
    <property type="entry name" value="Enolase-like_N"/>
</dbReference>
<protein>
    <submittedName>
        <fullName evidence="1">Uncharacterized protein</fullName>
    </submittedName>
</protein>